<dbReference type="GO" id="GO:0050515">
    <property type="term" value="F:4-(cytidine 5'-diphospho)-2-C-methyl-D-erythritol kinase activity"/>
    <property type="evidence" value="ECO:0007669"/>
    <property type="project" value="UniProtKB-UniRule"/>
</dbReference>
<dbReference type="InterPro" id="IPR006204">
    <property type="entry name" value="GHMP_kinase_N_dom"/>
</dbReference>
<comment type="pathway">
    <text evidence="9">Isoprenoid biosynthesis; isopentenyl diphosphate biosynthesis via DXP pathway; isopentenyl diphosphate from 1-deoxy-D-xylulose 5-phosphate: step 3/6.</text>
</comment>
<dbReference type="InterPro" id="IPR004424">
    <property type="entry name" value="IspE"/>
</dbReference>
<evidence type="ECO:0000256" key="5">
    <source>
        <dbReference type="ARBA" id="ARBA00022741"/>
    </source>
</evidence>
<organism evidence="12 13">
    <name type="scientific">Pediococcus argentinicus</name>
    <dbReference type="NCBI Taxonomy" id="480391"/>
    <lineage>
        <taxon>Bacteria</taxon>
        <taxon>Bacillati</taxon>
        <taxon>Bacillota</taxon>
        <taxon>Bacilli</taxon>
        <taxon>Lactobacillales</taxon>
        <taxon>Lactobacillaceae</taxon>
        <taxon>Pediococcus</taxon>
    </lineage>
</organism>
<evidence type="ECO:0000259" key="11">
    <source>
        <dbReference type="Pfam" id="PF08544"/>
    </source>
</evidence>
<dbReference type="NCBIfam" id="TIGR00154">
    <property type="entry name" value="ispE"/>
    <property type="match status" value="1"/>
</dbReference>
<comment type="catalytic activity">
    <reaction evidence="9">
        <text>4-CDP-2-C-methyl-D-erythritol + ATP = 4-CDP-2-C-methyl-D-erythritol 2-phosphate + ADP + H(+)</text>
        <dbReference type="Rhea" id="RHEA:18437"/>
        <dbReference type="ChEBI" id="CHEBI:15378"/>
        <dbReference type="ChEBI" id="CHEBI:30616"/>
        <dbReference type="ChEBI" id="CHEBI:57823"/>
        <dbReference type="ChEBI" id="CHEBI:57919"/>
        <dbReference type="ChEBI" id="CHEBI:456216"/>
        <dbReference type="EC" id="2.7.1.148"/>
    </reaction>
</comment>
<feature type="active site" evidence="9">
    <location>
        <position position="10"/>
    </location>
</feature>
<evidence type="ECO:0000313" key="12">
    <source>
        <dbReference type="EMBL" id="KRO26189.1"/>
    </source>
</evidence>
<gene>
    <name evidence="9" type="primary">ispE</name>
    <name evidence="12" type="ORF">IV88_GL000649</name>
</gene>
<dbReference type="SUPFAM" id="SSF55060">
    <property type="entry name" value="GHMP Kinase, C-terminal domain"/>
    <property type="match status" value="1"/>
</dbReference>
<proteinExistence type="inferred from homology"/>
<comment type="caution">
    <text evidence="12">The sequence shown here is derived from an EMBL/GenBank/DDBJ whole genome shotgun (WGS) entry which is preliminary data.</text>
</comment>
<keyword evidence="7 9" id="KW-0067">ATP-binding</keyword>
<evidence type="ECO:0000256" key="8">
    <source>
        <dbReference type="ARBA" id="ARBA00032554"/>
    </source>
</evidence>
<keyword evidence="4 9" id="KW-0808">Transferase</keyword>
<feature type="active site" evidence="9">
    <location>
        <position position="137"/>
    </location>
</feature>
<evidence type="ECO:0000256" key="7">
    <source>
        <dbReference type="ARBA" id="ARBA00022840"/>
    </source>
</evidence>
<dbReference type="EC" id="2.7.1.148" evidence="2 9"/>
<dbReference type="RefSeq" id="WP_057797817.1">
    <property type="nucleotide sequence ID" value="NZ_BJZZ01000002.1"/>
</dbReference>
<dbReference type="PIRSF" id="PIRSF010376">
    <property type="entry name" value="IspE"/>
    <property type="match status" value="1"/>
</dbReference>
<dbReference type="GO" id="GO:0019288">
    <property type="term" value="P:isopentenyl diphosphate biosynthetic process, methylerythritol 4-phosphate pathway"/>
    <property type="evidence" value="ECO:0007669"/>
    <property type="project" value="UniProtKB-UniRule"/>
</dbReference>
<evidence type="ECO:0000256" key="2">
    <source>
        <dbReference type="ARBA" id="ARBA00012052"/>
    </source>
</evidence>
<evidence type="ECO:0000256" key="9">
    <source>
        <dbReference type="HAMAP-Rule" id="MF_00061"/>
    </source>
</evidence>
<dbReference type="GO" id="GO:0005524">
    <property type="term" value="F:ATP binding"/>
    <property type="evidence" value="ECO:0007669"/>
    <property type="project" value="UniProtKB-UniRule"/>
</dbReference>
<comment type="function">
    <text evidence="9">Catalyzes the phosphorylation of the position 2 hydroxy group of 4-diphosphocytidyl-2C-methyl-D-erythritol.</text>
</comment>
<dbReference type="PANTHER" id="PTHR43527:SF2">
    <property type="entry name" value="4-DIPHOSPHOCYTIDYL-2-C-METHYL-D-ERYTHRITOL KINASE, CHLOROPLASTIC"/>
    <property type="match status" value="1"/>
</dbReference>
<evidence type="ECO:0000256" key="3">
    <source>
        <dbReference type="ARBA" id="ARBA00017473"/>
    </source>
</evidence>
<dbReference type="InterPro" id="IPR020568">
    <property type="entry name" value="Ribosomal_Su5_D2-typ_SF"/>
</dbReference>
<dbReference type="AlphaFoldDB" id="A0A0R2NQ87"/>
<dbReference type="Pfam" id="PF08544">
    <property type="entry name" value="GHMP_kinases_C"/>
    <property type="match status" value="1"/>
</dbReference>
<reference evidence="12 13" key="1">
    <citation type="journal article" date="2015" name="Genome Announc.">
        <title>Expanding the biotechnology potential of lactobacilli through comparative genomics of 213 strains and associated genera.</title>
        <authorList>
            <person name="Sun Z."/>
            <person name="Harris H.M."/>
            <person name="McCann A."/>
            <person name="Guo C."/>
            <person name="Argimon S."/>
            <person name="Zhang W."/>
            <person name="Yang X."/>
            <person name="Jeffery I.B."/>
            <person name="Cooney J.C."/>
            <person name="Kagawa T.F."/>
            <person name="Liu W."/>
            <person name="Song Y."/>
            <person name="Salvetti E."/>
            <person name="Wrobel A."/>
            <person name="Rasinkangas P."/>
            <person name="Parkhill J."/>
            <person name="Rea M.C."/>
            <person name="O'Sullivan O."/>
            <person name="Ritari J."/>
            <person name="Douillard F.P."/>
            <person name="Paul Ross R."/>
            <person name="Yang R."/>
            <person name="Briner A.E."/>
            <person name="Felis G.E."/>
            <person name="de Vos W.M."/>
            <person name="Barrangou R."/>
            <person name="Klaenhammer T.R."/>
            <person name="Caufield P.W."/>
            <person name="Cui Y."/>
            <person name="Zhang H."/>
            <person name="O'Toole P.W."/>
        </authorList>
    </citation>
    <scope>NUCLEOTIDE SEQUENCE [LARGE SCALE GENOMIC DNA]</scope>
    <source>
        <strain evidence="12 13">DSM 23026</strain>
    </source>
</reference>
<evidence type="ECO:0000259" key="10">
    <source>
        <dbReference type="Pfam" id="PF00288"/>
    </source>
</evidence>
<evidence type="ECO:0000256" key="6">
    <source>
        <dbReference type="ARBA" id="ARBA00022777"/>
    </source>
</evidence>
<evidence type="ECO:0000256" key="4">
    <source>
        <dbReference type="ARBA" id="ARBA00022679"/>
    </source>
</evidence>
<dbReference type="SUPFAM" id="SSF54211">
    <property type="entry name" value="Ribosomal protein S5 domain 2-like"/>
    <property type="match status" value="1"/>
</dbReference>
<keyword evidence="5 9" id="KW-0547">Nucleotide-binding</keyword>
<dbReference type="Gene3D" id="3.30.70.890">
    <property type="entry name" value="GHMP kinase, C-terminal domain"/>
    <property type="match status" value="1"/>
</dbReference>
<keyword evidence="6 9" id="KW-0418">Kinase</keyword>
<feature type="domain" description="GHMP kinase N-terminal" evidence="10">
    <location>
        <begin position="67"/>
        <end position="145"/>
    </location>
</feature>
<evidence type="ECO:0000313" key="13">
    <source>
        <dbReference type="Proteomes" id="UP000051249"/>
    </source>
</evidence>
<evidence type="ECO:0000256" key="1">
    <source>
        <dbReference type="ARBA" id="ARBA00009684"/>
    </source>
</evidence>
<protein>
    <recommendedName>
        <fullName evidence="3 9">4-diphosphocytidyl-2-C-methyl-D-erythritol kinase</fullName>
        <shortName evidence="9">CMK</shortName>
        <ecNumber evidence="2 9">2.7.1.148</ecNumber>
    </recommendedName>
    <alternativeName>
        <fullName evidence="8 9">4-(cytidine-5'-diphospho)-2-C-methyl-D-erythritol kinase</fullName>
    </alternativeName>
</protein>
<dbReference type="Gene3D" id="3.30.230.10">
    <property type="match status" value="1"/>
</dbReference>
<sequence length="283" mass="31316">MEITEKAPAKLNLFLDTPFNHPDGLQEWNMVMTSVDLADYVKINVVPNKVGIKVKTNTGFLPNDSRNLAYQAARILQERFKIRAKVMIEIRKHIPVAAGMGGGSSDAAAVLRGLNRIWKLGLSLEELAKIGLEIDSDVPFCVYGQTAHVVGKGEQVIPLKKLPPMWIVIAKPKLSVSTPYILNKLNHDNIQHLKIERMLDAIDKNDFDGICASVGNVLEQVTGKEYPEILQIKERMVKYGANAAQMSGTGPTVFGICSKSTRAKHIVNSLKGFCHEVYLVRTL</sequence>
<dbReference type="HAMAP" id="MF_00061">
    <property type="entry name" value="IspE"/>
    <property type="match status" value="1"/>
</dbReference>
<dbReference type="InterPro" id="IPR036554">
    <property type="entry name" value="GHMP_kinase_C_sf"/>
</dbReference>
<name>A0A0R2NQ87_9LACO</name>
<keyword evidence="13" id="KW-1185">Reference proteome</keyword>
<keyword evidence="9" id="KW-0414">Isoprene biosynthesis</keyword>
<dbReference type="EMBL" id="JQCQ01000002">
    <property type="protein sequence ID" value="KRO26189.1"/>
    <property type="molecule type" value="Genomic_DNA"/>
</dbReference>
<dbReference type="PANTHER" id="PTHR43527">
    <property type="entry name" value="4-DIPHOSPHOCYTIDYL-2-C-METHYL-D-ERYTHRITOL KINASE, CHLOROPLASTIC"/>
    <property type="match status" value="1"/>
</dbReference>
<dbReference type="PATRIC" id="fig|480391.4.peg.658"/>
<dbReference type="InterPro" id="IPR014721">
    <property type="entry name" value="Ribsml_uS5_D2-typ_fold_subgr"/>
</dbReference>
<dbReference type="OrthoDB" id="9809438at2"/>
<dbReference type="Pfam" id="PF00288">
    <property type="entry name" value="GHMP_kinases_N"/>
    <property type="match status" value="1"/>
</dbReference>
<dbReference type="UniPathway" id="UPA00056">
    <property type="reaction ID" value="UER00094"/>
</dbReference>
<dbReference type="InterPro" id="IPR013750">
    <property type="entry name" value="GHMP_kinase_C_dom"/>
</dbReference>
<accession>A0A0R2NQ87</accession>
<dbReference type="GO" id="GO:0016114">
    <property type="term" value="P:terpenoid biosynthetic process"/>
    <property type="evidence" value="ECO:0007669"/>
    <property type="project" value="UniProtKB-UniRule"/>
</dbReference>
<feature type="domain" description="GHMP kinase C-terminal" evidence="11">
    <location>
        <begin position="198"/>
        <end position="274"/>
    </location>
</feature>
<feature type="binding site" evidence="9">
    <location>
        <begin position="95"/>
        <end position="105"/>
    </location>
    <ligand>
        <name>ATP</name>
        <dbReference type="ChEBI" id="CHEBI:30616"/>
    </ligand>
</feature>
<comment type="similarity">
    <text evidence="1 9">Belongs to the GHMP kinase family. IspE subfamily.</text>
</comment>
<dbReference type="Proteomes" id="UP000051249">
    <property type="component" value="Unassembled WGS sequence"/>
</dbReference>